<evidence type="ECO:0000313" key="1">
    <source>
        <dbReference type="EMBL" id="KAK6786877.1"/>
    </source>
</evidence>
<proteinExistence type="predicted"/>
<organism evidence="1 2">
    <name type="scientific">Solanum bulbocastanum</name>
    <name type="common">Wild potato</name>
    <dbReference type="NCBI Taxonomy" id="147425"/>
    <lineage>
        <taxon>Eukaryota</taxon>
        <taxon>Viridiplantae</taxon>
        <taxon>Streptophyta</taxon>
        <taxon>Embryophyta</taxon>
        <taxon>Tracheophyta</taxon>
        <taxon>Spermatophyta</taxon>
        <taxon>Magnoliopsida</taxon>
        <taxon>eudicotyledons</taxon>
        <taxon>Gunneridae</taxon>
        <taxon>Pentapetalae</taxon>
        <taxon>asterids</taxon>
        <taxon>lamiids</taxon>
        <taxon>Solanales</taxon>
        <taxon>Solanaceae</taxon>
        <taxon>Solanoideae</taxon>
        <taxon>Solaneae</taxon>
        <taxon>Solanum</taxon>
    </lineage>
</organism>
<evidence type="ECO:0000313" key="2">
    <source>
        <dbReference type="Proteomes" id="UP001371456"/>
    </source>
</evidence>
<reference evidence="1 2" key="1">
    <citation type="submission" date="2024-02" db="EMBL/GenBank/DDBJ databases">
        <title>de novo genome assembly of Solanum bulbocastanum strain 11H21.</title>
        <authorList>
            <person name="Hosaka A.J."/>
        </authorList>
    </citation>
    <scope>NUCLEOTIDE SEQUENCE [LARGE SCALE GENOMIC DNA]</scope>
    <source>
        <tissue evidence="1">Young leaves</tissue>
    </source>
</reference>
<dbReference type="Proteomes" id="UP001371456">
    <property type="component" value="Unassembled WGS sequence"/>
</dbReference>
<sequence length="13" mass="1508">MRKLLGILDGWCC</sequence>
<protein>
    <submittedName>
        <fullName evidence="1">Uncharacterized protein</fullName>
    </submittedName>
</protein>
<dbReference type="EMBL" id="JBANQN010000006">
    <property type="protein sequence ID" value="KAK6786877.1"/>
    <property type="molecule type" value="Genomic_DNA"/>
</dbReference>
<keyword evidence="2" id="KW-1185">Reference proteome</keyword>
<accession>A0AAN8TKU6</accession>
<gene>
    <name evidence="1" type="ORF">RDI58_015402</name>
</gene>
<comment type="caution">
    <text evidence="1">The sequence shown here is derived from an EMBL/GenBank/DDBJ whole genome shotgun (WGS) entry which is preliminary data.</text>
</comment>
<name>A0AAN8TKU6_SOLBU</name>